<gene>
    <name evidence="2" type="ORF">WH47_08333</name>
</gene>
<evidence type="ECO:0000313" key="3">
    <source>
        <dbReference type="Proteomes" id="UP000053825"/>
    </source>
</evidence>
<evidence type="ECO:0000256" key="1">
    <source>
        <dbReference type="SAM" id="SignalP"/>
    </source>
</evidence>
<name>A0A0L7RGG8_9HYME</name>
<dbReference type="STRING" id="597456.A0A0L7RGG8"/>
<organism evidence="2 3">
    <name type="scientific">Habropoda laboriosa</name>
    <dbReference type="NCBI Taxonomy" id="597456"/>
    <lineage>
        <taxon>Eukaryota</taxon>
        <taxon>Metazoa</taxon>
        <taxon>Ecdysozoa</taxon>
        <taxon>Arthropoda</taxon>
        <taxon>Hexapoda</taxon>
        <taxon>Insecta</taxon>
        <taxon>Pterygota</taxon>
        <taxon>Neoptera</taxon>
        <taxon>Endopterygota</taxon>
        <taxon>Hymenoptera</taxon>
        <taxon>Apocrita</taxon>
        <taxon>Aculeata</taxon>
        <taxon>Apoidea</taxon>
        <taxon>Anthophila</taxon>
        <taxon>Apidae</taxon>
        <taxon>Habropoda</taxon>
    </lineage>
</organism>
<dbReference type="EMBL" id="KQ414596">
    <property type="protein sequence ID" value="KOC70072.1"/>
    <property type="molecule type" value="Genomic_DNA"/>
</dbReference>
<keyword evidence="1" id="KW-0732">Signal</keyword>
<feature type="signal peptide" evidence="1">
    <location>
        <begin position="1"/>
        <end position="17"/>
    </location>
</feature>
<reference evidence="2 3" key="1">
    <citation type="submission" date="2015-07" db="EMBL/GenBank/DDBJ databases">
        <title>The genome of Habropoda laboriosa.</title>
        <authorList>
            <person name="Pan H."/>
            <person name="Kapheim K."/>
        </authorList>
    </citation>
    <scope>NUCLEOTIDE SEQUENCE [LARGE SCALE GENOMIC DNA]</scope>
    <source>
        <strain evidence="2">0110345459</strain>
    </source>
</reference>
<dbReference type="Proteomes" id="UP000053825">
    <property type="component" value="Unassembled WGS sequence"/>
</dbReference>
<dbReference type="OrthoDB" id="7614888at2759"/>
<keyword evidence="3" id="KW-1185">Reference proteome</keyword>
<protein>
    <submittedName>
        <fullName evidence="2">Uncharacterized protein</fullName>
    </submittedName>
</protein>
<evidence type="ECO:0000313" key="2">
    <source>
        <dbReference type="EMBL" id="KOC70072.1"/>
    </source>
</evidence>
<dbReference type="AlphaFoldDB" id="A0A0L7RGG8"/>
<sequence length="337" mass="32420">LRFAASILLVSIGATNGWPYHGIVGVGQSVYVAPVYGVAAPAVSLLPTEPVKEVRTVVAGPVTGTTIVEGSSSGPVTIVSPGTLTKIHETAQTTTTAAPPKIDVLEDSVLIKGATAGPVTLVAPSASSIAVADTENAVSARAETKKGVVAASASAEATVAIENAEESLEATANATTITETIGVASAKAVIGPSTGPIIIAGPTAPPIPVAVAATTAEPATVAASAATSSVSVASTAVANASVSSTVTVERTSDGSALLTDATESTRIEGSASSSSSAASASARVNLITPAIAVASAPLSNVVVSAAAAPPALVSGPSGTISAGTAASLLLKAPLYTL</sequence>
<proteinExistence type="predicted"/>
<accession>A0A0L7RGG8</accession>
<feature type="non-terminal residue" evidence="2">
    <location>
        <position position="1"/>
    </location>
</feature>
<feature type="chain" id="PRO_5005575403" evidence="1">
    <location>
        <begin position="18"/>
        <end position="337"/>
    </location>
</feature>